<dbReference type="Pfam" id="PF00194">
    <property type="entry name" value="Carb_anhydrase"/>
    <property type="match status" value="1"/>
</dbReference>
<evidence type="ECO:0000256" key="3">
    <source>
        <dbReference type="ARBA" id="ARBA00022723"/>
    </source>
</evidence>
<comment type="similarity">
    <text evidence="1">Belongs to the alpha-carbonic anhydrase family.</text>
</comment>
<dbReference type="InParanoid" id="A0A6J0BIG4"/>
<evidence type="ECO:0000256" key="5">
    <source>
        <dbReference type="ARBA" id="ARBA00023180"/>
    </source>
</evidence>
<organism evidence="9">
    <name type="scientific">Neodiprion lecontei</name>
    <name type="common">Redheaded pine sawfly</name>
    <dbReference type="NCBI Taxonomy" id="441921"/>
    <lineage>
        <taxon>Eukaryota</taxon>
        <taxon>Metazoa</taxon>
        <taxon>Ecdysozoa</taxon>
        <taxon>Arthropoda</taxon>
        <taxon>Hexapoda</taxon>
        <taxon>Insecta</taxon>
        <taxon>Pterygota</taxon>
        <taxon>Neoptera</taxon>
        <taxon>Endopterygota</taxon>
        <taxon>Hymenoptera</taxon>
        <taxon>Tenthredinoidea</taxon>
        <taxon>Diprionidae</taxon>
        <taxon>Diprioninae</taxon>
        <taxon>Neodiprion</taxon>
    </lineage>
</organism>
<dbReference type="PROSITE" id="PS51144">
    <property type="entry name" value="ALPHA_CA_2"/>
    <property type="match status" value="1"/>
</dbReference>
<evidence type="ECO:0000256" key="1">
    <source>
        <dbReference type="ARBA" id="ARBA00010718"/>
    </source>
</evidence>
<dbReference type="InterPro" id="IPR001148">
    <property type="entry name" value="CA_dom"/>
</dbReference>
<feature type="signal peptide" evidence="6">
    <location>
        <begin position="1"/>
        <end position="18"/>
    </location>
</feature>
<reference evidence="9" key="1">
    <citation type="submission" date="2025-08" db="UniProtKB">
        <authorList>
            <consortium name="RefSeq"/>
        </authorList>
    </citation>
    <scope>IDENTIFICATION</scope>
    <source>
        <tissue evidence="9">Thorax and Abdomen</tissue>
    </source>
</reference>
<dbReference type="EC" id="4.2.1.1" evidence="2"/>
<gene>
    <name evidence="9" type="primary">LOC107220460</name>
</gene>
<accession>A0A6J0BIG4</accession>
<dbReference type="PANTHER" id="PTHR18952">
    <property type="entry name" value="CARBONIC ANHYDRASE"/>
    <property type="match status" value="1"/>
</dbReference>
<sequence>MKILVFLNFFTIYSTILGQEFSYNGLLGPAYWGNKYQTCVGKHQSPINIVEHYVEKVTLPPLWFSGFNIPRKAMLTNNGHTVLLKTIGTDVPLITGGPLRDDVYAFEQLHFHWGENDKEGSEDRINNRSFAMELHAVFYKLSYGSYKAATNFPDGLTVLAYFVTVAETFDPTYSPLVETLPLIEDIGSEAVLRDNLILESILKTNQPSMQNYFTYNGSLTTPPCSEVVTWIDFKKPHILSHEQIEAFRRIRSAEGERVTHNFRPVQPLADRIVFENIPETSHDYSHGIPNHRNHHHPQQFAGQLANRASLPIIVIISLATVLRR</sequence>
<dbReference type="RefSeq" id="XP_015514554.1">
    <property type="nucleotide sequence ID" value="XM_015659068.2"/>
</dbReference>
<feature type="domain" description="Alpha-carbonic anhydrase" evidence="7">
    <location>
        <begin position="19"/>
        <end position="277"/>
    </location>
</feature>
<dbReference type="AlphaFoldDB" id="A0A6J0BIG4"/>
<dbReference type="SUPFAM" id="SSF51069">
    <property type="entry name" value="Carbonic anhydrase"/>
    <property type="match status" value="1"/>
</dbReference>
<dbReference type="OrthoDB" id="429145at2759"/>
<dbReference type="FunCoup" id="A0A6J0BIG4">
    <property type="interactions" value="11"/>
</dbReference>
<evidence type="ECO:0000256" key="2">
    <source>
        <dbReference type="ARBA" id="ARBA00012925"/>
    </source>
</evidence>
<dbReference type="PANTHER" id="PTHR18952:SF124">
    <property type="entry name" value="CARBONIC ANHYDRASE 7"/>
    <property type="match status" value="1"/>
</dbReference>
<dbReference type="CDD" id="cd00326">
    <property type="entry name" value="alpha_CA"/>
    <property type="match status" value="1"/>
</dbReference>
<dbReference type="GO" id="GO:0008270">
    <property type="term" value="F:zinc ion binding"/>
    <property type="evidence" value="ECO:0007669"/>
    <property type="project" value="InterPro"/>
</dbReference>
<dbReference type="GO" id="GO:0004089">
    <property type="term" value="F:carbonate dehydratase activity"/>
    <property type="evidence" value="ECO:0007669"/>
    <property type="project" value="UniProtKB-EC"/>
</dbReference>
<dbReference type="SMART" id="SM01057">
    <property type="entry name" value="Carb_anhydrase"/>
    <property type="match status" value="1"/>
</dbReference>
<proteinExistence type="inferred from homology"/>
<dbReference type="Gene3D" id="3.10.200.10">
    <property type="entry name" value="Alpha carbonic anhydrase"/>
    <property type="match status" value="1"/>
</dbReference>
<evidence type="ECO:0000313" key="9">
    <source>
        <dbReference type="RefSeq" id="XP_015514554.1"/>
    </source>
</evidence>
<evidence type="ECO:0000256" key="4">
    <source>
        <dbReference type="ARBA" id="ARBA00022833"/>
    </source>
</evidence>
<keyword evidence="5" id="KW-0325">Glycoprotein</keyword>
<evidence type="ECO:0000259" key="7">
    <source>
        <dbReference type="PROSITE" id="PS51144"/>
    </source>
</evidence>
<dbReference type="GeneID" id="107220460"/>
<dbReference type="FunFam" id="3.10.200.10:FF:000003">
    <property type="entry name" value="Carbonic anhydrase 12"/>
    <property type="match status" value="1"/>
</dbReference>
<dbReference type="GO" id="GO:0005737">
    <property type="term" value="C:cytoplasm"/>
    <property type="evidence" value="ECO:0007669"/>
    <property type="project" value="TreeGrafter"/>
</dbReference>
<keyword evidence="3" id="KW-0479">Metal-binding</keyword>
<evidence type="ECO:0000256" key="6">
    <source>
        <dbReference type="SAM" id="SignalP"/>
    </source>
</evidence>
<name>A0A6J0BIG4_NEOLC</name>
<dbReference type="InterPro" id="IPR023561">
    <property type="entry name" value="Carbonic_anhydrase_a-class"/>
</dbReference>
<evidence type="ECO:0000313" key="8">
    <source>
        <dbReference type="Proteomes" id="UP000829291"/>
    </source>
</evidence>
<dbReference type="Proteomes" id="UP000829291">
    <property type="component" value="Chromosome 3"/>
</dbReference>
<keyword evidence="8" id="KW-1185">Reference proteome</keyword>
<protein>
    <recommendedName>
        <fullName evidence="2">carbonic anhydrase</fullName>
        <ecNumber evidence="2">4.2.1.1</ecNumber>
    </recommendedName>
</protein>
<keyword evidence="4" id="KW-0862">Zinc</keyword>
<keyword evidence="6" id="KW-0732">Signal</keyword>
<dbReference type="InterPro" id="IPR036398">
    <property type="entry name" value="CA_dom_sf"/>
</dbReference>
<dbReference type="KEGG" id="nlo:107220460"/>
<feature type="chain" id="PRO_5026688312" description="carbonic anhydrase" evidence="6">
    <location>
        <begin position="19"/>
        <end position="324"/>
    </location>
</feature>